<evidence type="ECO:0000313" key="2">
    <source>
        <dbReference type="Proteomes" id="UP000226437"/>
    </source>
</evidence>
<keyword evidence="1" id="KW-0808">Transferase</keyword>
<dbReference type="InterPro" id="IPR029044">
    <property type="entry name" value="Nucleotide-diphossugar_trans"/>
</dbReference>
<dbReference type="GO" id="GO:0008781">
    <property type="term" value="F:N-acylneuraminate cytidylyltransferase activity"/>
    <property type="evidence" value="ECO:0007669"/>
    <property type="project" value="TreeGrafter"/>
</dbReference>
<organism evidence="1 2">
    <name type="scientific">Neolewinella marina</name>
    <dbReference type="NCBI Taxonomy" id="438751"/>
    <lineage>
        <taxon>Bacteria</taxon>
        <taxon>Pseudomonadati</taxon>
        <taxon>Bacteroidota</taxon>
        <taxon>Saprospiria</taxon>
        <taxon>Saprospirales</taxon>
        <taxon>Lewinellaceae</taxon>
        <taxon>Neolewinella</taxon>
    </lineage>
</organism>
<keyword evidence="2" id="KW-1185">Reference proteome</keyword>
<dbReference type="NCBIfam" id="TIGR03584">
    <property type="entry name" value="PseF"/>
    <property type="match status" value="1"/>
</dbReference>
<dbReference type="PANTHER" id="PTHR21485:SF6">
    <property type="entry name" value="N-ACYLNEURAMINATE CYTIDYLYLTRANSFERASE-RELATED"/>
    <property type="match status" value="1"/>
</dbReference>
<dbReference type="OrthoDB" id="9805604at2"/>
<dbReference type="Gene3D" id="3.90.550.10">
    <property type="entry name" value="Spore Coat Polysaccharide Biosynthesis Protein SpsA, Chain A"/>
    <property type="match status" value="1"/>
</dbReference>
<dbReference type="Pfam" id="PF02348">
    <property type="entry name" value="CTP_transf_3"/>
    <property type="match status" value="1"/>
</dbReference>
<sequence>MGRLAIIPARGGSKRIPRKNVRPFLGKPIIGYSIQVALESRLFDKVVVSTDDLEIAEVAKSFGAEVPFMRSAINSNDFATTVDVLREVHNYYGSIYNEACCIYATAPFVTVKLLTEAMHKLDAGNWVSVFPILQFGYPIQRALKFSVNDELDMFYPSFKATRSQDLEAAFHDAGMFYCYRPDEMLSQGTMYASPSTGIVISEMNAHDIDNESDWALAEMKYKYTNNNIE</sequence>
<dbReference type="InterPro" id="IPR003329">
    <property type="entry name" value="Cytidylyl_trans"/>
</dbReference>
<gene>
    <name evidence="1" type="primary">pseF</name>
    <name evidence="1" type="ORF">CGL56_15345</name>
</gene>
<keyword evidence="1" id="KW-0548">Nucleotidyltransferase</keyword>
<dbReference type="SUPFAM" id="SSF53448">
    <property type="entry name" value="Nucleotide-diphospho-sugar transferases"/>
    <property type="match status" value="1"/>
</dbReference>
<name>A0A2G0CBZ5_9BACT</name>
<accession>A0A2G0CBZ5</accession>
<dbReference type="InterPro" id="IPR020039">
    <property type="entry name" value="PseF"/>
</dbReference>
<dbReference type="InterPro" id="IPR050793">
    <property type="entry name" value="CMP-NeuNAc_synthase"/>
</dbReference>
<reference evidence="1 2" key="1">
    <citation type="submission" date="2017-10" db="EMBL/GenBank/DDBJ databases">
        <title>The draft genome sequence of Lewinella marina KCTC 32374.</title>
        <authorList>
            <person name="Wang K."/>
        </authorList>
    </citation>
    <scope>NUCLEOTIDE SEQUENCE [LARGE SCALE GENOMIC DNA]</scope>
    <source>
        <strain evidence="1 2">MKG-38</strain>
    </source>
</reference>
<dbReference type="CDD" id="cd02513">
    <property type="entry name" value="CMP-NeuAc_Synthase"/>
    <property type="match status" value="1"/>
</dbReference>
<evidence type="ECO:0000313" key="1">
    <source>
        <dbReference type="EMBL" id="PHK97472.1"/>
    </source>
</evidence>
<proteinExistence type="predicted"/>
<dbReference type="EMBL" id="PDLO01000008">
    <property type="protein sequence ID" value="PHK97472.1"/>
    <property type="molecule type" value="Genomic_DNA"/>
</dbReference>
<dbReference type="RefSeq" id="WP_099107463.1">
    <property type="nucleotide sequence ID" value="NZ_JAATJF010000003.1"/>
</dbReference>
<dbReference type="AlphaFoldDB" id="A0A2G0CBZ5"/>
<comment type="caution">
    <text evidence="1">The sequence shown here is derived from an EMBL/GenBank/DDBJ whole genome shotgun (WGS) entry which is preliminary data.</text>
</comment>
<protein>
    <submittedName>
        <fullName evidence="1">Pseudaminic acid cytidylyltransferase</fullName>
    </submittedName>
</protein>
<dbReference type="Proteomes" id="UP000226437">
    <property type="component" value="Unassembled WGS sequence"/>
</dbReference>
<dbReference type="PANTHER" id="PTHR21485">
    <property type="entry name" value="HAD SUPERFAMILY MEMBERS CMAS AND KDSC"/>
    <property type="match status" value="1"/>
</dbReference>